<dbReference type="InterPro" id="IPR036390">
    <property type="entry name" value="WH_DNA-bd_sf"/>
</dbReference>
<dbReference type="InterPro" id="IPR000847">
    <property type="entry name" value="LysR_HTH_N"/>
</dbReference>
<gene>
    <name evidence="7" type="ORF">AS156_31865</name>
</gene>
<dbReference type="RefSeq" id="WP_066502053.1">
    <property type="nucleotide sequence ID" value="NZ_LNCU01000032.1"/>
</dbReference>
<dbReference type="EMBL" id="LNCU01000032">
    <property type="protein sequence ID" value="KWV59268.1"/>
    <property type="molecule type" value="Genomic_DNA"/>
</dbReference>
<dbReference type="Gene3D" id="1.10.10.10">
    <property type="entry name" value="Winged helix-like DNA-binding domain superfamily/Winged helix DNA-binding domain"/>
    <property type="match status" value="1"/>
</dbReference>
<comment type="caution">
    <text evidence="7">The sequence shown here is derived from an EMBL/GenBank/DDBJ whole genome shotgun (WGS) entry which is preliminary data.</text>
</comment>
<dbReference type="PANTHER" id="PTHR30126">
    <property type="entry name" value="HTH-TYPE TRANSCRIPTIONAL REGULATOR"/>
    <property type="match status" value="1"/>
</dbReference>
<dbReference type="OrthoDB" id="8479357at2"/>
<dbReference type="SUPFAM" id="SSF53850">
    <property type="entry name" value="Periplasmic binding protein-like II"/>
    <property type="match status" value="1"/>
</dbReference>
<comment type="similarity">
    <text evidence="2">Belongs to the LysR transcriptional regulatory family.</text>
</comment>
<evidence type="ECO:0000259" key="6">
    <source>
        <dbReference type="PROSITE" id="PS50931"/>
    </source>
</evidence>
<proteinExistence type="inferred from homology"/>
<evidence type="ECO:0000313" key="7">
    <source>
        <dbReference type="EMBL" id="KWV59268.1"/>
    </source>
</evidence>
<keyword evidence="4" id="KW-0238">DNA-binding</keyword>
<protein>
    <recommendedName>
        <fullName evidence="6">HTH lysR-type domain-containing protein</fullName>
    </recommendedName>
</protein>
<dbReference type="InterPro" id="IPR036388">
    <property type="entry name" value="WH-like_DNA-bd_sf"/>
</dbReference>
<feature type="domain" description="HTH lysR-type" evidence="6">
    <location>
        <begin position="1"/>
        <end position="58"/>
    </location>
</feature>
<keyword evidence="5" id="KW-0804">Transcription</keyword>
<dbReference type="Pfam" id="PF00126">
    <property type="entry name" value="HTH_1"/>
    <property type="match status" value="1"/>
</dbReference>
<dbReference type="Proteomes" id="UP000057737">
    <property type="component" value="Unassembled WGS sequence"/>
</dbReference>
<evidence type="ECO:0000256" key="5">
    <source>
        <dbReference type="ARBA" id="ARBA00023163"/>
    </source>
</evidence>
<name>A0A109K229_9BRAD</name>
<evidence type="ECO:0000256" key="4">
    <source>
        <dbReference type="ARBA" id="ARBA00023125"/>
    </source>
</evidence>
<evidence type="ECO:0000313" key="8">
    <source>
        <dbReference type="Proteomes" id="UP000057737"/>
    </source>
</evidence>
<comment type="function">
    <text evidence="1">NodD regulates the expression of the nodABCFE genes which encode other nodulation proteins. NodD is also a negative regulator of its own expression. Binds flavonoids as inducers.</text>
</comment>
<keyword evidence="3" id="KW-0805">Transcription regulation</keyword>
<dbReference type="InterPro" id="IPR005119">
    <property type="entry name" value="LysR_subst-bd"/>
</dbReference>
<dbReference type="Gene3D" id="3.40.190.10">
    <property type="entry name" value="Periplasmic binding protein-like II"/>
    <property type="match status" value="2"/>
</dbReference>
<keyword evidence="8" id="KW-1185">Reference proteome</keyword>
<dbReference type="GO" id="GO:0003700">
    <property type="term" value="F:DNA-binding transcription factor activity"/>
    <property type="evidence" value="ECO:0007669"/>
    <property type="project" value="InterPro"/>
</dbReference>
<accession>A0A109K229</accession>
<dbReference type="PRINTS" id="PR00039">
    <property type="entry name" value="HTHLYSR"/>
</dbReference>
<dbReference type="AlphaFoldDB" id="A0A109K229"/>
<evidence type="ECO:0000256" key="3">
    <source>
        <dbReference type="ARBA" id="ARBA00023015"/>
    </source>
</evidence>
<dbReference type="SUPFAM" id="SSF46785">
    <property type="entry name" value="Winged helix' DNA-binding domain"/>
    <property type="match status" value="1"/>
</dbReference>
<evidence type="ECO:0000256" key="1">
    <source>
        <dbReference type="ARBA" id="ARBA00003502"/>
    </source>
</evidence>
<evidence type="ECO:0000256" key="2">
    <source>
        <dbReference type="ARBA" id="ARBA00009437"/>
    </source>
</evidence>
<dbReference type="Pfam" id="PF03466">
    <property type="entry name" value="LysR_substrate"/>
    <property type="match status" value="1"/>
</dbReference>
<dbReference type="GO" id="GO:0000976">
    <property type="term" value="F:transcription cis-regulatory region binding"/>
    <property type="evidence" value="ECO:0007669"/>
    <property type="project" value="TreeGrafter"/>
</dbReference>
<dbReference type="FunFam" id="1.10.10.10:FF:000001">
    <property type="entry name" value="LysR family transcriptional regulator"/>
    <property type="match status" value="1"/>
</dbReference>
<dbReference type="PROSITE" id="PS50931">
    <property type="entry name" value="HTH_LYSR"/>
    <property type="match status" value="1"/>
</dbReference>
<reference evidence="7 8" key="1">
    <citation type="submission" date="2015-11" db="EMBL/GenBank/DDBJ databases">
        <title>Draft Genome Sequence of the Strain BR 10303 (Bradyrhizobium sp.) isolated from nodules of Centrolobium paraense.</title>
        <authorList>
            <person name="Zelli J.E."/>
            <person name="Simoes-Araujo J.L."/>
            <person name="Barauna A.C."/>
            <person name="Silva K."/>
        </authorList>
    </citation>
    <scope>NUCLEOTIDE SEQUENCE [LARGE SCALE GENOMIC DNA]</scope>
    <source>
        <strain evidence="7 8">BR 10303</strain>
    </source>
</reference>
<dbReference type="PANTHER" id="PTHR30126:SF40">
    <property type="entry name" value="HTH-TYPE TRANSCRIPTIONAL REGULATOR GLTR"/>
    <property type="match status" value="1"/>
</dbReference>
<organism evidence="7 8">
    <name type="scientific">Bradyrhizobium macuxiense</name>
    <dbReference type="NCBI Taxonomy" id="1755647"/>
    <lineage>
        <taxon>Bacteria</taxon>
        <taxon>Pseudomonadati</taxon>
        <taxon>Pseudomonadota</taxon>
        <taxon>Alphaproteobacteria</taxon>
        <taxon>Hyphomicrobiales</taxon>
        <taxon>Nitrobacteraceae</taxon>
        <taxon>Bradyrhizobium</taxon>
    </lineage>
</organism>
<sequence>MDLRQLRYFIGVAERGGFGAAASALNIAQSALSRHIKELEHELGGALLTRTARGVAVTESGKVLLERGRWLLGLVDDIKAEVRTENREPSGTVRLGAPSSVAEIFYPPLARLTAERFPRVQLELGEALTELACDRLLRGQLDLAIVTAPQPNDHLAYETLVIEQVFLIGPPQDPLLKRGRMTVNDVKRLPRAILPLSRTPFPTEVPFFVRVESSTPMKRIVASGLGYALLPYSGIYQEIEAGRLSAALLPWMRAERVLAVPRGRPISRATHETVALLKEICSELIHDGIIRTAQRASAPTGRPDRPRR</sequence>